<proteinExistence type="predicted"/>
<organism evidence="1 2">
    <name type="scientific">Philodulcilactobacillus myokoensis</name>
    <dbReference type="NCBI Taxonomy" id="2929573"/>
    <lineage>
        <taxon>Bacteria</taxon>
        <taxon>Bacillati</taxon>
        <taxon>Bacillota</taxon>
        <taxon>Bacilli</taxon>
        <taxon>Lactobacillales</taxon>
        <taxon>Lactobacillaceae</taxon>
        <taxon>Philodulcilactobacillus</taxon>
    </lineage>
</organism>
<reference evidence="1" key="1">
    <citation type="submission" date="2022-07" db="EMBL/GenBank/DDBJ databases">
        <authorList>
            <person name="Kouya T."/>
            <person name="Ishiyama Y."/>
        </authorList>
    </citation>
    <scope>NUCLEOTIDE SEQUENCE</scope>
    <source>
        <strain evidence="1">WR16-4</strain>
    </source>
</reference>
<evidence type="ECO:0000313" key="1">
    <source>
        <dbReference type="EMBL" id="GLB46200.1"/>
    </source>
</evidence>
<accession>A0A9W6B094</accession>
<reference evidence="1" key="2">
    <citation type="journal article" date="2023" name="PLoS ONE">
        <title>Philodulcilactobacillus myokoensis gen. nov., sp. nov., a fructophilic, acidophilic, and agar-phobic lactic acid bacterium isolated from fermented vegetable extracts.</title>
        <authorList>
            <person name="Kouya T."/>
            <person name="Ishiyama Y."/>
            <person name="Ohashi S."/>
            <person name="Kumakubo R."/>
            <person name="Yamazaki T."/>
            <person name="Otaki T."/>
        </authorList>
    </citation>
    <scope>NUCLEOTIDE SEQUENCE</scope>
    <source>
        <strain evidence="1">WR16-4</strain>
    </source>
</reference>
<evidence type="ECO:0000313" key="2">
    <source>
        <dbReference type="Proteomes" id="UP001144204"/>
    </source>
</evidence>
<name>A0A9W6B094_9LACO</name>
<comment type="caution">
    <text evidence="1">The sequence shown here is derived from an EMBL/GenBank/DDBJ whole genome shotgun (WGS) entry which is preliminary data.</text>
</comment>
<dbReference type="Proteomes" id="UP001144204">
    <property type="component" value="Unassembled WGS sequence"/>
</dbReference>
<dbReference type="AlphaFoldDB" id="A0A9W6B094"/>
<sequence length="127" mass="14577">MKDSTLNDQIYNFISDSDIKGTGVKLMDIVNHFPTHSSDSIRGCVNMMTQRSLLSRVSRATYSVTNHKNIMPSDLLLKELKNDFHKYSIGMDKCLSLPSNEQERYKKIMNDLKKLVDKYDEKGGNKL</sequence>
<protein>
    <submittedName>
        <fullName evidence="1">Uncharacterized protein</fullName>
    </submittedName>
</protein>
<keyword evidence="2" id="KW-1185">Reference proteome</keyword>
<dbReference type="EMBL" id="BRPL01000002">
    <property type="protein sequence ID" value="GLB46200.1"/>
    <property type="molecule type" value="Genomic_DNA"/>
</dbReference>
<dbReference type="RefSeq" id="WP_286135658.1">
    <property type="nucleotide sequence ID" value="NZ_BRPL01000002.1"/>
</dbReference>
<gene>
    <name evidence="1" type="ORF">WR164_01790</name>
</gene>